<dbReference type="SUPFAM" id="SSF51306">
    <property type="entry name" value="LexA/Signal peptidase"/>
    <property type="match status" value="1"/>
</dbReference>
<dbReference type="Pfam" id="PF01381">
    <property type="entry name" value="HTH_3"/>
    <property type="match status" value="1"/>
</dbReference>
<keyword evidence="3" id="KW-1185">Reference proteome</keyword>
<dbReference type="PANTHER" id="PTHR33516">
    <property type="entry name" value="LEXA REPRESSOR"/>
    <property type="match status" value="1"/>
</dbReference>
<dbReference type="Gene3D" id="1.10.260.40">
    <property type="entry name" value="lambda repressor-like DNA-binding domains"/>
    <property type="match status" value="1"/>
</dbReference>
<dbReference type="SMART" id="SM00530">
    <property type="entry name" value="HTH_XRE"/>
    <property type="match status" value="1"/>
</dbReference>
<sequence>MNTIGKRIKHLRTTRGMSMAELEDEIGASRGSVNQWEKERSIPGGNSIVALSEFFQVPTDWILKGMGAALSETGWQTGEFTAEAGLAGAPISLTPQSLQELVNEALSLPDDEIELLKTMAMKLAKTHAYSKSAASRNDRRVIREKSAAAKYGAAGLTEAVSDYSDMVPIWGEAAAGEPIEAIRMFEGYLGVPAEYKKCFAVRVKGHSMVGAGITDEGYAIIRQQDMVNNNEIALVMVENRATIKRFKMTKEHAILVSENDQFEPMVYHRSQQMQIVGKVAHFISGNEAVIAEP</sequence>
<evidence type="ECO:0000313" key="2">
    <source>
        <dbReference type="EMBL" id="RAV16397.1"/>
    </source>
</evidence>
<organism evidence="2 3">
    <name type="scientific">Paenibacillus contaminans</name>
    <dbReference type="NCBI Taxonomy" id="450362"/>
    <lineage>
        <taxon>Bacteria</taxon>
        <taxon>Bacillati</taxon>
        <taxon>Bacillota</taxon>
        <taxon>Bacilli</taxon>
        <taxon>Bacillales</taxon>
        <taxon>Paenibacillaceae</taxon>
        <taxon>Paenibacillus</taxon>
    </lineage>
</organism>
<proteinExistence type="predicted"/>
<dbReference type="EMBL" id="QMFB01000021">
    <property type="protein sequence ID" value="RAV16397.1"/>
    <property type="molecule type" value="Genomic_DNA"/>
</dbReference>
<name>A0A329MGH8_9BACL</name>
<dbReference type="Pfam" id="PF00717">
    <property type="entry name" value="Peptidase_S24"/>
    <property type="match status" value="1"/>
</dbReference>
<dbReference type="InterPro" id="IPR036286">
    <property type="entry name" value="LexA/Signal_pep-like_sf"/>
</dbReference>
<feature type="domain" description="HTH cro/C1-type" evidence="1">
    <location>
        <begin position="8"/>
        <end position="62"/>
    </location>
</feature>
<dbReference type="RefSeq" id="WP_113034477.1">
    <property type="nucleotide sequence ID" value="NZ_QMFB01000021.1"/>
</dbReference>
<dbReference type="InterPro" id="IPR039418">
    <property type="entry name" value="LexA-like"/>
</dbReference>
<gene>
    <name evidence="2" type="ORF">DQG23_28705</name>
</gene>
<dbReference type="PANTHER" id="PTHR33516:SF2">
    <property type="entry name" value="LEXA REPRESSOR-RELATED"/>
    <property type="match status" value="1"/>
</dbReference>
<protein>
    <recommendedName>
        <fullName evidence="1">HTH cro/C1-type domain-containing protein</fullName>
    </recommendedName>
</protein>
<dbReference type="OrthoDB" id="194368at2"/>
<dbReference type="PROSITE" id="PS50943">
    <property type="entry name" value="HTH_CROC1"/>
    <property type="match status" value="1"/>
</dbReference>
<evidence type="ECO:0000313" key="3">
    <source>
        <dbReference type="Proteomes" id="UP000250369"/>
    </source>
</evidence>
<dbReference type="SUPFAM" id="SSF47413">
    <property type="entry name" value="lambda repressor-like DNA-binding domains"/>
    <property type="match status" value="1"/>
</dbReference>
<dbReference type="Gene3D" id="2.10.109.10">
    <property type="entry name" value="Umud Fragment, subunit A"/>
    <property type="match status" value="1"/>
</dbReference>
<dbReference type="AlphaFoldDB" id="A0A329MGH8"/>
<reference evidence="2 3" key="1">
    <citation type="journal article" date="2009" name="Int. J. Syst. Evol. Microbiol.">
        <title>Paenibacillus contaminans sp. nov., isolated from a contaminated laboratory plate.</title>
        <authorList>
            <person name="Chou J.H."/>
            <person name="Lee J.H."/>
            <person name="Lin M.C."/>
            <person name="Chang P.S."/>
            <person name="Arun A.B."/>
            <person name="Young C.C."/>
            <person name="Chen W.M."/>
        </authorList>
    </citation>
    <scope>NUCLEOTIDE SEQUENCE [LARGE SCALE GENOMIC DNA]</scope>
    <source>
        <strain evidence="2 3">CKOBP-6</strain>
    </source>
</reference>
<accession>A0A329MGH8</accession>
<dbReference type="CDD" id="cd06529">
    <property type="entry name" value="S24_LexA-like"/>
    <property type="match status" value="1"/>
</dbReference>
<dbReference type="Proteomes" id="UP000250369">
    <property type="component" value="Unassembled WGS sequence"/>
</dbReference>
<dbReference type="InterPro" id="IPR015927">
    <property type="entry name" value="Peptidase_S24_S26A/B/C"/>
</dbReference>
<dbReference type="CDD" id="cd00093">
    <property type="entry name" value="HTH_XRE"/>
    <property type="match status" value="1"/>
</dbReference>
<dbReference type="InterPro" id="IPR010982">
    <property type="entry name" value="Lambda_DNA-bd_dom_sf"/>
</dbReference>
<dbReference type="GO" id="GO:0003677">
    <property type="term" value="F:DNA binding"/>
    <property type="evidence" value="ECO:0007669"/>
    <property type="project" value="InterPro"/>
</dbReference>
<comment type="caution">
    <text evidence="2">The sequence shown here is derived from an EMBL/GenBank/DDBJ whole genome shotgun (WGS) entry which is preliminary data.</text>
</comment>
<dbReference type="InterPro" id="IPR050077">
    <property type="entry name" value="LexA_repressor"/>
</dbReference>
<evidence type="ECO:0000259" key="1">
    <source>
        <dbReference type="PROSITE" id="PS50943"/>
    </source>
</evidence>
<dbReference type="InterPro" id="IPR001387">
    <property type="entry name" value="Cro/C1-type_HTH"/>
</dbReference>